<dbReference type="Pfam" id="PF13751">
    <property type="entry name" value="DDE_Tnp_1_6"/>
    <property type="match status" value="1"/>
</dbReference>
<dbReference type="InterPro" id="IPR047629">
    <property type="entry name" value="IS1182_transpos"/>
</dbReference>
<feature type="domain" description="Transposase InsH N-terminal" evidence="1">
    <location>
        <begin position="60"/>
        <end position="133"/>
    </location>
</feature>
<dbReference type="InterPro" id="IPR008490">
    <property type="entry name" value="Transposase_InsH_N"/>
</dbReference>
<dbReference type="NCBIfam" id="NF033551">
    <property type="entry name" value="transpos_IS1182"/>
    <property type="match status" value="1"/>
</dbReference>
<evidence type="ECO:0000259" key="2">
    <source>
        <dbReference type="Pfam" id="PF13751"/>
    </source>
</evidence>
<gene>
    <name evidence="3" type="ORF">STRIP9103_05140</name>
</gene>
<organism evidence="3 4">
    <name type="scientific">Streptomyces ipomoeae 91-03</name>
    <dbReference type="NCBI Taxonomy" id="698759"/>
    <lineage>
        <taxon>Bacteria</taxon>
        <taxon>Bacillati</taxon>
        <taxon>Actinomycetota</taxon>
        <taxon>Actinomycetes</taxon>
        <taxon>Kitasatosporales</taxon>
        <taxon>Streptomycetaceae</taxon>
        <taxon>Streptomyces</taxon>
    </lineage>
</organism>
<dbReference type="PANTHER" id="PTHR35604">
    <property type="entry name" value="TRANSPOSASE INSH FOR INSERTION SEQUENCE ELEMENT IS5A-RELATED"/>
    <property type="match status" value="1"/>
</dbReference>
<keyword evidence="4" id="KW-1185">Reference proteome</keyword>
<dbReference type="AlphaFoldDB" id="L1KKM4"/>
<evidence type="ECO:0000313" key="3">
    <source>
        <dbReference type="EMBL" id="EKX60928.1"/>
    </source>
</evidence>
<reference evidence="3 4" key="1">
    <citation type="submission" date="2012-11" db="EMBL/GenBank/DDBJ databases">
        <authorList>
            <person name="Huguet-Tapia J.C."/>
            <person name="Durkin A.S."/>
            <person name="Pettis G.S."/>
            <person name="Badger J.H."/>
        </authorList>
    </citation>
    <scope>NUCLEOTIDE SEQUENCE [LARGE SCALE GENOMIC DNA]</scope>
    <source>
        <strain evidence="3 4">91-03</strain>
    </source>
</reference>
<proteinExistence type="predicted"/>
<dbReference type="EMBL" id="AEJC01000626">
    <property type="protein sequence ID" value="EKX60928.1"/>
    <property type="molecule type" value="Genomic_DNA"/>
</dbReference>
<feature type="domain" description="Transposase DDE" evidence="2">
    <location>
        <begin position="413"/>
        <end position="530"/>
    </location>
</feature>
<evidence type="ECO:0000313" key="4">
    <source>
        <dbReference type="Proteomes" id="UP000010411"/>
    </source>
</evidence>
<dbReference type="Pfam" id="PF05598">
    <property type="entry name" value="DUF772"/>
    <property type="match status" value="1"/>
</dbReference>
<dbReference type="Proteomes" id="UP000010411">
    <property type="component" value="Unassembled WGS sequence"/>
</dbReference>
<evidence type="ECO:0000259" key="1">
    <source>
        <dbReference type="Pfam" id="PF05598"/>
    </source>
</evidence>
<comment type="caution">
    <text evidence="3">The sequence shown here is derived from an EMBL/GenBank/DDBJ whole genome shotgun (WGS) entry which is preliminary data.</text>
</comment>
<sequence length="548" mass="59913">MKILGFWPRRVSGGARLFVVVMGEWAGETVGPDVWETCRELIPSGSVFAFLAEHRGALFPAEMFTDMYPSANGRPSMPPQILAAAITLQALHGLSDFETVQELRCDLRWKAACGLGLHDMAFDSSLLAYFRRRLGRSTRPNRVFEAVREVVKATGVLKGKHRRALDSTVLDDAVATQDTVTQIISAIRRVIREVPGGEETAAQWCRAHDYTDPGKPRIAWDDEAARATLVDALVTDALNLLGHLPERELGEKAANAVGLLALVAGQDVEPAEDSDGRDGRWRIARRTIADRTVSTVDADARHIHKNRTRHQDGFKGHASLEPETGLFTAVALTSGYGPGNHEAAVATSLLADEEPDTRLTVLGDCAYGTGDLRAHLQADGHTLVIKPPPLRHAIPGGFTIDDFHIDPAAGTATCPAGHTANLGQAKADGARTAQFKRVCTNCPLRGRCTTSKTGRTLNVHPQHELLTAARHQAATDPAWQDEYRRWRPPVERAIAWLVTKGNRRVPYRGVIANNIWLHHRAAALNLRRLINLGLTRTSGTWHLTPATP</sequence>
<protein>
    <submittedName>
        <fullName evidence="3">Transposase, IS4 family</fullName>
    </submittedName>
</protein>
<name>L1KKM4_9ACTN</name>
<dbReference type="PATRIC" id="fig|698759.3.peg.8325"/>
<accession>L1KKM4</accession>
<dbReference type="InterPro" id="IPR025668">
    <property type="entry name" value="Tnp_DDE_dom"/>
</dbReference>
<dbReference type="PANTHER" id="PTHR35604:SF2">
    <property type="entry name" value="TRANSPOSASE INSH FOR INSERTION SEQUENCE ELEMENT IS5A-RELATED"/>
    <property type="match status" value="1"/>
</dbReference>